<dbReference type="GO" id="GO:0046872">
    <property type="term" value="F:metal ion binding"/>
    <property type="evidence" value="ECO:0007669"/>
    <property type="project" value="UniProtKB-KW"/>
</dbReference>
<dbReference type="GO" id="GO:0004722">
    <property type="term" value="F:protein serine/threonine phosphatase activity"/>
    <property type="evidence" value="ECO:0007669"/>
    <property type="project" value="UniProtKB-EC"/>
</dbReference>
<dbReference type="EMBL" id="CAJHNH020003179">
    <property type="protein sequence ID" value="CAG5128712.1"/>
    <property type="molecule type" value="Genomic_DNA"/>
</dbReference>
<evidence type="ECO:0000256" key="4">
    <source>
        <dbReference type="ARBA" id="ARBA00022723"/>
    </source>
</evidence>
<dbReference type="Gene3D" id="3.60.40.10">
    <property type="entry name" value="PPM-type phosphatase domain"/>
    <property type="match status" value="2"/>
</dbReference>
<evidence type="ECO:0000256" key="10">
    <source>
        <dbReference type="SAM" id="MobiDB-lite"/>
    </source>
</evidence>
<feature type="compositionally biased region" description="Acidic residues" evidence="10">
    <location>
        <begin position="326"/>
        <end position="361"/>
    </location>
</feature>
<dbReference type="InterPro" id="IPR015655">
    <property type="entry name" value="PP2C"/>
</dbReference>
<evidence type="ECO:0000313" key="12">
    <source>
        <dbReference type="EMBL" id="CAG5128712.1"/>
    </source>
</evidence>
<proteinExistence type="inferred from homology"/>
<feature type="region of interest" description="Disordered" evidence="10">
    <location>
        <begin position="415"/>
        <end position="438"/>
    </location>
</feature>
<evidence type="ECO:0000256" key="7">
    <source>
        <dbReference type="ARBA" id="ARBA00022912"/>
    </source>
</evidence>
<evidence type="ECO:0000256" key="9">
    <source>
        <dbReference type="RuleBase" id="RU003465"/>
    </source>
</evidence>
<dbReference type="Pfam" id="PF00481">
    <property type="entry name" value="PP2C"/>
    <property type="match status" value="2"/>
</dbReference>
<feature type="region of interest" description="Disordered" evidence="10">
    <location>
        <begin position="123"/>
        <end position="378"/>
    </location>
</feature>
<feature type="compositionally biased region" description="Low complexity" evidence="10">
    <location>
        <begin position="230"/>
        <end position="247"/>
    </location>
</feature>
<feature type="compositionally biased region" description="Polar residues" evidence="10">
    <location>
        <begin position="190"/>
        <end position="229"/>
    </location>
</feature>
<evidence type="ECO:0000313" key="13">
    <source>
        <dbReference type="Proteomes" id="UP000678393"/>
    </source>
</evidence>
<reference evidence="12" key="1">
    <citation type="submission" date="2021-04" db="EMBL/GenBank/DDBJ databases">
        <authorList>
            <consortium name="Molecular Ecology Group"/>
        </authorList>
    </citation>
    <scope>NUCLEOTIDE SEQUENCE</scope>
</reference>
<feature type="compositionally biased region" description="Polar residues" evidence="10">
    <location>
        <begin position="261"/>
        <end position="275"/>
    </location>
</feature>
<feature type="compositionally biased region" description="Basic and acidic residues" evidence="10">
    <location>
        <begin position="415"/>
        <end position="428"/>
    </location>
</feature>
<dbReference type="PROSITE" id="PS51746">
    <property type="entry name" value="PPM_2"/>
    <property type="match status" value="1"/>
</dbReference>
<dbReference type="CDD" id="cd00143">
    <property type="entry name" value="PP2Cc"/>
    <property type="match status" value="1"/>
</dbReference>
<accession>A0A8S3ZN31</accession>
<feature type="compositionally biased region" description="Basic and acidic residues" evidence="10">
    <location>
        <begin position="579"/>
        <end position="592"/>
    </location>
</feature>
<evidence type="ECO:0000256" key="1">
    <source>
        <dbReference type="ARBA" id="ARBA00001936"/>
    </source>
</evidence>
<protein>
    <recommendedName>
        <fullName evidence="3">protein-serine/threonine phosphatase</fullName>
        <ecNumber evidence="3">3.1.3.16</ecNumber>
    </recommendedName>
</protein>
<keyword evidence="6" id="KW-0460">Magnesium</keyword>
<sequence length="620" mass="66592">DAHNCIPLFDEKTKTAFFAVYDGHGGHEVAKYCERYFPEFVKKLMNTEDPQDIASFIKKAFLQFDETLTHDDVIKMLKELAGKDDDNEDDDDCLPVGRSEAELLKEEADMPLDQLLAQYKLTTPDKTKNSHDSALQSPALRTESTDNNEAVLSQDAEDGPSSSVCTSSSGTTASPSSKQHKHDSSSQCSNGEDSVNKSSSSNQPETVVGTAANSSHTKCNNDSDNSITASPTVPSSVSKESSTATSTTEREAADGCESACVKQTGTCDSSQSSTLPEPAGSATGAASSQDADDGPSGSGASAKACRKSSKANTTENATTIDGYMDTSDDDEDDDDDDEDSWEDMSDSDDEDDDDEEDETEDVPMMNASEEEEPGSDSGCTACVVLMQENKLIVANAGDSRCVLSRAGKAVELSFDHKPEDDSEKERIENAGGKVTADGRVNGGLNLSRAIGDHVYKRNKDLPAEEQMITALPDVETADLCSDDQFIVIACDGIWNYMSSQEVVDYVLEKFKDPELRQKPSAVCEALFDHCLAPNTAGDGTGCDNMTCIIVVLDSFLKPATEQPTPDAAITQELVVKNGEDSLEKQPVNERGDAGSGSLKRCADNVEVREEKRVKVEEKVV</sequence>
<keyword evidence="13" id="KW-1185">Reference proteome</keyword>
<dbReference type="PANTHER" id="PTHR13832">
    <property type="entry name" value="PROTEIN PHOSPHATASE 2C"/>
    <property type="match status" value="1"/>
</dbReference>
<evidence type="ECO:0000256" key="2">
    <source>
        <dbReference type="ARBA" id="ARBA00006702"/>
    </source>
</evidence>
<dbReference type="Proteomes" id="UP000678393">
    <property type="component" value="Unassembled WGS sequence"/>
</dbReference>
<keyword evidence="8" id="KW-0464">Manganese</keyword>
<dbReference type="SMART" id="SM00332">
    <property type="entry name" value="PP2Cc"/>
    <property type="match status" value="1"/>
</dbReference>
<gene>
    <name evidence="12" type="ORF">CUNI_LOCUS14270</name>
</gene>
<comment type="similarity">
    <text evidence="2 9">Belongs to the PP2C family.</text>
</comment>
<feature type="non-terminal residue" evidence="12">
    <location>
        <position position="1"/>
    </location>
</feature>
<keyword evidence="5 9" id="KW-0378">Hydrolase</keyword>
<keyword evidence="7 9" id="KW-0904">Protein phosphatase</keyword>
<dbReference type="InterPro" id="IPR000222">
    <property type="entry name" value="PP2C_BS"/>
</dbReference>
<dbReference type="PROSITE" id="PS01032">
    <property type="entry name" value="PPM_1"/>
    <property type="match status" value="1"/>
</dbReference>
<dbReference type="SUPFAM" id="SSF81606">
    <property type="entry name" value="PP2C-like"/>
    <property type="match status" value="2"/>
</dbReference>
<feature type="region of interest" description="Disordered" evidence="10">
    <location>
        <begin position="579"/>
        <end position="599"/>
    </location>
</feature>
<dbReference type="InterPro" id="IPR036457">
    <property type="entry name" value="PPM-type-like_dom_sf"/>
</dbReference>
<organism evidence="12 13">
    <name type="scientific">Candidula unifasciata</name>
    <dbReference type="NCBI Taxonomy" id="100452"/>
    <lineage>
        <taxon>Eukaryota</taxon>
        <taxon>Metazoa</taxon>
        <taxon>Spiralia</taxon>
        <taxon>Lophotrochozoa</taxon>
        <taxon>Mollusca</taxon>
        <taxon>Gastropoda</taxon>
        <taxon>Heterobranchia</taxon>
        <taxon>Euthyneura</taxon>
        <taxon>Panpulmonata</taxon>
        <taxon>Eupulmonata</taxon>
        <taxon>Stylommatophora</taxon>
        <taxon>Helicina</taxon>
        <taxon>Helicoidea</taxon>
        <taxon>Geomitridae</taxon>
        <taxon>Candidula</taxon>
    </lineage>
</organism>
<dbReference type="InterPro" id="IPR001932">
    <property type="entry name" value="PPM-type_phosphatase-like_dom"/>
</dbReference>
<evidence type="ECO:0000256" key="8">
    <source>
        <dbReference type="ARBA" id="ARBA00023211"/>
    </source>
</evidence>
<comment type="cofactor">
    <cofactor evidence="1">
        <name>Mn(2+)</name>
        <dbReference type="ChEBI" id="CHEBI:29035"/>
    </cofactor>
</comment>
<evidence type="ECO:0000256" key="5">
    <source>
        <dbReference type="ARBA" id="ARBA00022801"/>
    </source>
</evidence>
<evidence type="ECO:0000256" key="6">
    <source>
        <dbReference type="ARBA" id="ARBA00022842"/>
    </source>
</evidence>
<name>A0A8S3ZN31_9EUPU</name>
<dbReference type="OrthoDB" id="10264738at2759"/>
<keyword evidence="4" id="KW-0479">Metal-binding</keyword>
<dbReference type="EC" id="3.1.3.16" evidence="3"/>
<feature type="domain" description="PPM-type phosphatase" evidence="11">
    <location>
        <begin position="1"/>
        <end position="552"/>
    </location>
</feature>
<evidence type="ECO:0000259" key="11">
    <source>
        <dbReference type="PROSITE" id="PS51746"/>
    </source>
</evidence>
<dbReference type="PANTHER" id="PTHR13832:SF803">
    <property type="entry name" value="PROTEIN PHOSPHATASE 1G"/>
    <property type="match status" value="1"/>
</dbReference>
<feature type="compositionally biased region" description="Low complexity" evidence="10">
    <location>
        <begin position="161"/>
        <end position="177"/>
    </location>
</feature>
<dbReference type="AlphaFoldDB" id="A0A8S3ZN31"/>
<evidence type="ECO:0000256" key="3">
    <source>
        <dbReference type="ARBA" id="ARBA00013081"/>
    </source>
</evidence>
<comment type="caution">
    <text evidence="12">The sequence shown here is derived from an EMBL/GenBank/DDBJ whole genome shotgun (WGS) entry which is preliminary data.</text>
</comment>